<dbReference type="InterPro" id="IPR050833">
    <property type="entry name" value="Poly_Biosynth_Transport"/>
</dbReference>
<sequence>MTGPAAPAPPQDLRGRAAHGVMWSAFEKWMVRGSTLVGFVILGRLLTPEEFGIVALAMVFIILLTVVTDGGFTVYLVQRRTLDQAVTSTAFYLSSAFGLVLAPVLAFTAPALGRALDVPAFAQVVPALSVALLVSALSVVPAGLLQRELRFRELAMRQVLATGLSIVAAVGLAFAGAGVWALVGQTLVRSLVAFVMLWRASDFRPSWSFSRPASREMLVFGSRSMSVQLLKKAREEGEALLVGVLLGTVALGLWTVALRLVNVIMDLGAAVFGRVASPVFARLRDDLPRLGSALGNGMAIGSLVLVPALVMLSLTSAVVVPAVFGEQWVPAAGVAAILSFRSIVYGLGTFHRSYLTSTGRPGVELSVMALEIAVQIVLVVVFADQGLEAVALALAAWAVLVWPVRAIAVRRLDGVAWRTYAQTWLVLLVSGVAAASVLGANQLVDLSGWSYVALVCGLGGAVYVGGAYLLCRPTINQAVGSLPARLRPGRRRPKGGDAVPGSRRAGTSSR</sequence>
<feature type="transmembrane region" description="Helical" evidence="8">
    <location>
        <begin position="89"/>
        <end position="112"/>
    </location>
</feature>
<dbReference type="PANTHER" id="PTHR30250:SF10">
    <property type="entry name" value="LIPOPOLYSACCHARIDE BIOSYNTHESIS PROTEIN WZXC"/>
    <property type="match status" value="1"/>
</dbReference>
<keyword evidence="3" id="KW-1003">Cell membrane</keyword>
<name>A0A0A0C1I6_9CELL</name>
<keyword evidence="4 8" id="KW-0812">Transmembrane</keyword>
<keyword evidence="10" id="KW-1185">Reference proteome</keyword>
<keyword evidence="5 8" id="KW-1133">Transmembrane helix</keyword>
<feature type="transmembrane region" description="Helical" evidence="8">
    <location>
        <begin position="420"/>
        <end position="439"/>
    </location>
</feature>
<dbReference type="EMBL" id="AXCZ01000014">
    <property type="protein sequence ID" value="KGM14076.1"/>
    <property type="molecule type" value="Genomic_DNA"/>
</dbReference>
<evidence type="ECO:0000313" key="9">
    <source>
        <dbReference type="EMBL" id="KGM14076.1"/>
    </source>
</evidence>
<feature type="transmembrane region" description="Helical" evidence="8">
    <location>
        <begin position="451"/>
        <end position="471"/>
    </location>
</feature>
<feature type="transmembrane region" description="Helical" evidence="8">
    <location>
        <begin position="389"/>
        <end position="408"/>
    </location>
</feature>
<dbReference type="OrthoDB" id="9770347at2"/>
<evidence type="ECO:0000256" key="7">
    <source>
        <dbReference type="SAM" id="MobiDB-lite"/>
    </source>
</evidence>
<feature type="transmembrane region" description="Helical" evidence="8">
    <location>
        <begin position="53"/>
        <end position="77"/>
    </location>
</feature>
<feature type="transmembrane region" description="Helical" evidence="8">
    <location>
        <begin position="154"/>
        <end position="174"/>
    </location>
</feature>
<feature type="region of interest" description="Disordered" evidence="7">
    <location>
        <begin position="486"/>
        <end position="510"/>
    </location>
</feature>
<comment type="similarity">
    <text evidence="2">Belongs to the polysaccharide synthase family.</text>
</comment>
<gene>
    <name evidence="9" type="ORF">N869_05605</name>
</gene>
<feature type="transmembrane region" description="Helical" evidence="8">
    <location>
        <begin position="239"/>
        <end position="257"/>
    </location>
</feature>
<evidence type="ECO:0000256" key="1">
    <source>
        <dbReference type="ARBA" id="ARBA00004651"/>
    </source>
</evidence>
<feature type="transmembrane region" description="Helical" evidence="8">
    <location>
        <begin position="124"/>
        <end position="145"/>
    </location>
</feature>
<proteinExistence type="inferred from homology"/>
<dbReference type="GO" id="GO:0005886">
    <property type="term" value="C:plasma membrane"/>
    <property type="evidence" value="ECO:0007669"/>
    <property type="project" value="UniProtKB-SubCell"/>
</dbReference>
<feature type="transmembrane region" description="Helical" evidence="8">
    <location>
        <begin position="328"/>
        <end position="350"/>
    </location>
</feature>
<evidence type="ECO:0000256" key="5">
    <source>
        <dbReference type="ARBA" id="ARBA00022989"/>
    </source>
</evidence>
<dbReference type="PANTHER" id="PTHR30250">
    <property type="entry name" value="PST FAMILY PREDICTED COLANIC ACID TRANSPORTER"/>
    <property type="match status" value="1"/>
</dbReference>
<evidence type="ECO:0000256" key="2">
    <source>
        <dbReference type="ARBA" id="ARBA00007430"/>
    </source>
</evidence>
<protein>
    <submittedName>
        <fullName evidence="9">Uncharacterized protein</fullName>
    </submittedName>
</protein>
<evidence type="ECO:0000256" key="3">
    <source>
        <dbReference type="ARBA" id="ARBA00022475"/>
    </source>
</evidence>
<dbReference type="Pfam" id="PF13440">
    <property type="entry name" value="Polysacc_synt_3"/>
    <property type="match status" value="1"/>
</dbReference>
<dbReference type="RefSeq" id="WP_035057547.1">
    <property type="nucleotide sequence ID" value="NZ_AXCZ01000014.1"/>
</dbReference>
<accession>A0A0A0C1I6</accession>
<dbReference type="AlphaFoldDB" id="A0A0A0C1I6"/>
<dbReference type="Proteomes" id="UP000054314">
    <property type="component" value="Unassembled WGS sequence"/>
</dbReference>
<evidence type="ECO:0000256" key="6">
    <source>
        <dbReference type="ARBA" id="ARBA00023136"/>
    </source>
</evidence>
<evidence type="ECO:0000313" key="10">
    <source>
        <dbReference type="Proteomes" id="UP000054314"/>
    </source>
</evidence>
<organism evidence="9 10">
    <name type="scientific">Cellulomonas bogoriensis 69B4 = DSM 16987</name>
    <dbReference type="NCBI Taxonomy" id="1386082"/>
    <lineage>
        <taxon>Bacteria</taxon>
        <taxon>Bacillati</taxon>
        <taxon>Actinomycetota</taxon>
        <taxon>Actinomycetes</taxon>
        <taxon>Micrococcales</taxon>
        <taxon>Cellulomonadaceae</taxon>
        <taxon>Cellulomonas</taxon>
    </lineage>
</organism>
<reference evidence="9 10" key="1">
    <citation type="submission" date="2013-08" db="EMBL/GenBank/DDBJ databases">
        <title>Genome sequencing of Cellulomonas bogoriensis 69B4.</title>
        <authorList>
            <person name="Chen F."/>
            <person name="Li Y."/>
            <person name="Wang G."/>
        </authorList>
    </citation>
    <scope>NUCLEOTIDE SEQUENCE [LARGE SCALE GENOMIC DNA]</scope>
    <source>
        <strain evidence="9 10">69B4</strain>
    </source>
</reference>
<evidence type="ECO:0000256" key="8">
    <source>
        <dbReference type="SAM" id="Phobius"/>
    </source>
</evidence>
<dbReference type="CDD" id="cd13127">
    <property type="entry name" value="MATE_tuaB_like"/>
    <property type="match status" value="1"/>
</dbReference>
<evidence type="ECO:0000256" key="4">
    <source>
        <dbReference type="ARBA" id="ARBA00022692"/>
    </source>
</evidence>
<comment type="subcellular location">
    <subcellularLocation>
        <location evidence="1">Cell membrane</location>
        <topology evidence="1">Multi-pass membrane protein</topology>
    </subcellularLocation>
</comment>
<comment type="caution">
    <text evidence="9">The sequence shown here is derived from an EMBL/GenBank/DDBJ whole genome shotgun (WGS) entry which is preliminary data.</text>
</comment>
<feature type="transmembrane region" description="Helical" evidence="8">
    <location>
        <begin position="293"/>
        <end position="322"/>
    </location>
</feature>
<keyword evidence="6 8" id="KW-0472">Membrane</keyword>
<feature type="transmembrane region" description="Helical" evidence="8">
    <location>
        <begin position="362"/>
        <end position="383"/>
    </location>
</feature>